<evidence type="ECO:0000256" key="7">
    <source>
        <dbReference type="PIRNR" id="PIRNR003107"/>
    </source>
</evidence>
<dbReference type="InterPro" id="IPR038078">
    <property type="entry name" value="PhoU-like_sf"/>
</dbReference>
<protein>
    <recommendedName>
        <fullName evidence="7">Phosphate-specific transport system accessory protein PhoU</fullName>
    </recommendedName>
</protein>
<evidence type="ECO:0000313" key="9">
    <source>
        <dbReference type="EMBL" id="TQL58047.1"/>
    </source>
</evidence>
<dbReference type="Pfam" id="PF01895">
    <property type="entry name" value="PhoU"/>
    <property type="match status" value="2"/>
</dbReference>
<dbReference type="PANTHER" id="PTHR42930:SF3">
    <property type="entry name" value="PHOSPHATE-SPECIFIC TRANSPORT SYSTEM ACCESSORY PROTEIN PHOU"/>
    <property type="match status" value="1"/>
</dbReference>
<dbReference type="InterPro" id="IPR026022">
    <property type="entry name" value="PhoU_dom"/>
</dbReference>
<comment type="subunit">
    <text evidence="3 7">Homodimer.</text>
</comment>
<dbReference type="RefSeq" id="WP_142093877.1">
    <property type="nucleotide sequence ID" value="NZ_BAAAMD010000004.1"/>
</dbReference>
<comment type="similarity">
    <text evidence="2 7">Belongs to the PhoU family.</text>
</comment>
<evidence type="ECO:0000256" key="5">
    <source>
        <dbReference type="ARBA" id="ARBA00022490"/>
    </source>
</evidence>
<comment type="caution">
    <text evidence="9">The sequence shown here is derived from an EMBL/GenBank/DDBJ whole genome shotgun (WGS) entry which is preliminary data.</text>
</comment>
<feature type="domain" description="PhoU" evidence="8">
    <location>
        <begin position="16"/>
        <end position="103"/>
    </location>
</feature>
<feature type="domain" description="PhoU" evidence="8">
    <location>
        <begin position="122"/>
        <end position="204"/>
    </location>
</feature>
<dbReference type="Gene3D" id="1.20.58.220">
    <property type="entry name" value="Phosphate transport system protein phou homolog 2, domain 2"/>
    <property type="match status" value="1"/>
</dbReference>
<dbReference type="Proteomes" id="UP000316196">
    <property type="component" value="Unassembled WGS sequence"/>
</dbReference>
<evidence type="ECO:0000313" key="10">
    <source>
        <dbReference type="Proteomes" id="UP000316196"/>
    </source>
</evidence>
<evidence type="ECO:0000256" key="4">
    <source>
        <dbReference type="ARBA" id="ARBA00022448"/>
    </source>
</evidence>
<accession>A0A542ZCM7</accession>
<reference evidence="9 10" key="1">
    <citation type="submission" date="2019-06" db="EMBL/GenBank/DDBJ databases">
        <title>Sequencing the genomes of 1000 actinobacteria strains.</title>
        <authorList>
            <person name="Klenk H.-P."/>
        </authorList>
    </citation>
    <scope>NUCLEOTIDE SEQUENCE [LARGE SCALE GENOMIC DNA]</scope>
    <source>
        <strain evidence="9 10">DSM 8251</strain>
    </source>
</reference>
<evidence type="ECO:0000256" key="3">
    <source>
        <dbReference type="ARBA" id="ARBA00011738"/>
    </source>
</evidence>
<comment type="subcellular location">
    <subcellularLocation>
        <location evidence="1 7">Cytoplasm</location>
    </subcellularLocation>
</comment>
<keyword evidence="10" id="KW-1185">Reference proteome</keyword>
<name>A0A542ZCM7_9ACTN</name>
<dbReference type="GO" id="GO:0045936">
    <property type="term" value="P:negative regulation of phosphate metabolic process"/>
    <property type="evidence" value="ECO:0007669"/>
    <property type="project" value="InterPro"/>
</dbReference>
<sequence length="221" mass="24645">MRNSYHDDLNDVVDDLVRMAGLVRTSVSTGTRALLEADIRSAEQVISEDESIDEAHNDIESRCFSLLARQAPIASDLRTVVSALRMVTAMERMGDLAAHVAKIARMRFPERAVPDDLQPNFERMAKLADQMIAKAGDTLRTRDVAVAAELATIDEEMDELRRDQFRTLLNDDWAHGVEAAVDVALLGRYYERIADHAVSLGRRVAFVVTGEKDDRATWSSS</sequence>
<dbReference type="AlphaFoldDB" id="A0A542ZCM7"/>
<dbReference type="NCBIfam" id="TIGR02135">
    <property type="entry name" value="phoU_full"/>
    <property type="match status" value="1"/>
</dbReference>
<evidence type="ECO:0000256" key="2">
    <source>
        <dbReference type="ARBA" id="ARBA00008107"/>
    </source>
</evidence>
<evidence type="ECO:0000256" key="6">
    <source>
        <dbReference type="ARBA" id="ARBA00022592"/>
    </source>
</evidence>
<keyword evidence="5 7" id="KW-0963">Cytoplasm</keyword>
<dbReference type="GO" id="GO:0005737">
    <property type="term" value="C:cytoplasm"/>
    <property type="evidence" value="ECO:0007669"/>
    <property type="project" value="UniProtKB-SubCell"/>
</dbReference>
<dbReference type="GO" id="GO:0006817">
    <property type="term" value="P:phosphate ion transport"/>
    <property type="evidence" value="ECO:0007669"/>
    <property type="project" value="UniProtKB-KW"/>
</dbReference>
<evidence type="ECO:0000259" key="8">
    <source>
        <dbReference type="Pfam" id="PF01895"/>
    </source>
</evidence>
<proteinExistence type="inferred from homology"/>
<dbReference type="EMBL" id="VFOR01000002">
    <property type="protein sequence ID" value="TQL58047.1"/>
    <property type="molecule type" value="Genomic_DNA"/>
</dbReference>
<comment type="function">
    <text evidence="7">Plays a role in the regulation of phosphate uptake.</text>
</comment>
<dbReference type="SUPFAM" id="SSF109755">
    <property type="entry name" value="PhoU-like"/>
    <property type="match status" value="1"/>
</dbReference>
<evidence type="ECO:0000256" key="1">
    <source>
        <dbReference type="ARBA" id="ARBA00004496"/>
    </source>
</evidence>
<dbReference type="GO" id="GO:0030643">
    <property type="term" value="P:intracellular phosphate ion homeostasis"/>
    <property type="evidence" value="ECO:0007669"/>
    <property type="project" value="InterPro"/>
</dbReference>
<gene>
    <name evidence="9" type="ORF">FB460_1899</name>
</gene>
<dbReference type="PANTHER" id="PTHR42930">
    <property type="entry name" value="PHOSPHATE-SPECIFIC TRANSPORT SYSTEM ACCESSORY PROTEIN PHOU"/>
    <property type="match status" value="1"/>
</dbReference>
<dbReference type="InterPro" id="IPR028366">
    <property type="entry name" value="PhoU"/>
</dbReference>
<organism evidence="9 10">
    <name type="scientific">Propioniferax innocua</name>
    <dbReference type="NCBI Taxonomy" id="1753"/>
    <lineage>
        <taxon>Bacteria</taxon>
        <taxon>Bacillati</taxon>
        <taxon>Actinomycetota</taxon>
        <taxon>Actinomycetes</taxon>
        <taxon>Propionibacteriales</taxon>
        <taxon>Propionibacteriaceae</taxon>
        <taxon>Propioniferax</taxon>
    </lineage>
</organism>
<keyword evidence="6 7" id="KW-0592">Phosphate transport</keyword>
<dbReference type="OrthoDB" id="9814256at2"/>
<keyword evidence="4 7" id="KW-0813">Transport</keyword>
<dbReference type="FunFam" id="1.20.58.220:FF:000004">
    <property type="entry name" value="Phosphate-specific transport system accessory protein PhoU"/>
    <property type="match status" value="1"/>
</dbReference>
<dbReference type="PIRSF" id="PIRSF003107">
    <property type="entry name" value="PhoU"/>
    <property type="match status" value="1"/>
</dbReference>